<organism evidence="2 3">
    <name type="scientific">Cladosporium halotolerans</name>
    <dbReference type="NCBI Taxonomy" id="1052096"/>
    <lineage>
        <taxon>Eukaryota</taxon>
        <taxon>Fungi</taxon>
        <taxon>Dikarya</taxon>
        <taxon>Ascomycota</taxon>
        <taxon>Pezizomycotina</taxon>
        <taxon>Dothideomycetes</taxon>
        <taxon>Dothideomycetidae</taxon>
        <taxon>Cladosporiales</taxon>
        <taxon>Cladosporiaceae</taxon>
        <taxon>Cladosporium</taxon>
    </lineage>
</organism>
<keyword evidence="1" id="KW-0472">Membrane</keyword>
<dbReference type="AlphaFoldDB" id="A0AB34L2P8"/>
<dbReference type="PANTHER" id="PTHR35043">
    <property type="entry name" value="TRANSCRIPTION FACTOR DOMAIN-CONTAINING PROTEIN"/>
    <property type="match status" value="1"/>
</dbReference>
<protein>
    <recommendedName>
        <fullName evidence="4">Transmembrane protein</fullName>
    </recommendedName>
</protein>
<feature type="transmembrane region" description="Helical" evidence="1">
    <location>
        <begin position="240"/>
        <end position="259"/>
    </location>
</feature>
<evidence type="ECO:0000313" key="3">
    <source>
        <dbReference type="Proteomes" id="UP000803884"/>
    </source>
</evidence>
<keyword evidence="3" id="KW-1185">Reference proteome</keyword>
<evidence type="ECO:0000256" key="1">
    <source>
        <dbReference type="SAM" id="Phobius"/>
    </source>
</evidence>
<evidence type="ECO:0008006" key="4">
    <source>
        <dbReference type="Google" id="ProtNLM"/>
    </source>
</evidence>
<dbReference type="RefSeq" id="XP_069232986.1">
    <property type="nucleotide sequence ID" value="XM_069369885.1"/>
</dbReference>
<keyword evidence="1" id="KW-0812">Transmembrane</keyword>
<feature type="transmembrane region" description="Helical" evidence="1">
    <location>
        <begin position="139"/>
        <end position="161"/>
    </location>
</feature>
<feature type="transmembrane region" description="Helical" evidence="1">
    <location>
        <begin position="167"/>
        <end position="187"/>
    </location>
</feature>
<accession>A0AB34L2P8</accession>
<reference evidence="2 3" key="1">
    <citation type="journal article" date="2020" name="Microbiol. Resour. Announc.">
        <title>Draft Genome Sequence of a Cladosporium Species Isolated from the Mesophotic Ascidian Didemnum maculosum.</title>
        <authorList>
            <person name="Gioti A."/>
            <person name="Siaperas R."/>
            <person name="Nikolaivits E."/>
            <person name="Le Goff G."/>
            <person name="Ouazzani J."/>
            <person name="Kotoulas G."/>
            <person name="Topakas E."/>
        </authorList>
    </citation>
    <scope>NUCLEOTIDE SEQUENCE [LARGE SCALE GENOMIC DNA]</scope>
    <source>
        <strain evidence="2 3">TM138-S3</strain>
    </source>
</reference>
<dbReference type="GeneID" id="96002723"/>
<comment type="caution">
    <text evidence="2">The sequence shown here is derived from an EMBL/GenBank/DDBJ whole genome shotgun (WGS) entry which is preliminary data.</text>
</comment>
<feature type="transmembrane region" description="Helical" evidence="1">
    <location>
        <begin position="306"/>
        <end position="324"/>
    </location>
</feature>
<sequence>MDRGWKGDLKWWRKGIWPSLKWTVTTVLAPEYYATIAIGQFLEARETLTKLRKLPDDRHPPYGWTLTHAFFVQMGGFAMKMKQHSETSSSSSDEEERHGSLVFLSADQLRTSLLSSTHHVVVPSLPTETEIQDRSKSDLFARVLVVLQVAFFCLNCLTRAIRHLPLILLELGTLGFAACTFLTYIILFKKPRSVAHPIVLADLNAGSHRDFDLGAGALDTERTHNNHVPVLEREVCGVELNAIAMGVLAVLLGAVHVAGWDFAFPTAADRWAWRACAVASTVAIPALLVGVGVLDATRLAGHWATWLLYAGLGAYCVMRVVLIAEMVRCLFYLPAAAYTTTWAANIPHVG</sequence>
<feature type="transmembrane region" description="Helical" evidence="1">
    <location>
        <begin position="271"/>
        <end position="294"/>
    </location>
</feature>
<dbReference type="Proteomes" id="UP000803884">
    <property type="component" value="Unassembled WGS sequence"/>
</dbReference>
<name>A0AB34L2P8_9PEZI</name>
<keyword evidence="1" id="KW-1133">Transmembrane helix</keyword>
<proteinExistence type="predicted"/>
<gene>
    <name evidence="2" type="ORF">WHR41_01279</name>
</gene>
<dbReference type="EMBL" id="JAAQHG020000003">
    <property type="protein sequence ID" value="KAL1589881.1"/>
    <property type="molecule type" value="Genomic_DNA"/>
</dbReference>
<dbReference type="PANTHER" id="PTHR35043:SF7">
    <property type="entry name" value="TRANSCRIPTION FACTOR DOMAIN-CONTAINING PROTEIN"/>
    <property type="match status" value="1"/>
</dbReference>
<evidence type="ECO:0000313" key="2">
    <source>
        <dbReference type="EMBL" id="KAL1589881.1"/>
    </source>
</evidence>